<dbReference type="InterPro" id="IPR002035">
    <property type="entry name" value="VWF_A"/>
</dbReference>
<comment type="caution">
    <text evidence="5">The sequence shown here is derived from an EMBL/GenBank/DDBJ whole genome shotgun (WGS) entry which is preliminary data.</text>
</comment>
<keyword evidence="1" id="KW-0802">TPR repeat</keyword>
<keyword evidence="3" id="KW-1133">Transmembrane helix</keyword>
<feature type="transmembrane region" description="Helical" evidence="3">
    <location>
        <begin position="12"/>
        <end position="31"/>
    </location>
</feature>
<dbReference type="InterPro" id="IPR036465">
    <property type="entry name" value="vWFA_dom_sf"/>
</dbReference>
<reference evidence="5 6" key="1">
    <citation type="submission" date="2017-05" db="EMBL/GenBank/DDBJ databases">
        <authorList>
            <person name="Varghese N."/>
            <person name="Submissions S."/>
        </authorList>
    </citation>
    <scope>NUCLEOTIDE SEQUENCE [LARGE SCALE GENOMIC DNA]</scope>
    <source>
        <strain evidence="5 6">DSM 29734</strain>
    </source>
</reference>
<organism evidence="5 6">
    <name type="scientific">Shimia sagamensis</name>
    <dbReference type="NCBI Taxonomy" id="1566352"/>
    <lineage>
        <taxon>Bacteria</taxon>
        <taxon>Pseudomonadati</taxon>
        <taxon>Pseudomonadota</taxon>
        <taxon>Alphaproteobacteria</taxon>
        <taxon>Rhodobacterales</taxon>
        <taxon>Roseobacteraceae</taxon>
    </lineage>
</organism>
<evidence type="ECO:0000313" key="5">
    <source>
        <dbReference type="EMBL" id="SMP28932.1"/>
    </source>
</evidence>
<evidence type="ECO:0000256" key="1">
    <source>
        <dbReference type="PROSITE-ProRule" id="PRU00339"/>
    </source>
</evidence>
<keyword evidence="3" id="KW-0472">Membrane</keyword>
<proteinExistence type="predicted"/>
<dbReference type="PANTHER" id="PTHR22550:SF14">
    <property type="entry name" value="VWFA DOMAIN-CONTAINING PROTEIN"/>
    <property type="match status" value="1"/>
</dbReference>
<dbReference type="SUPFAM" id="SSF53300">
    <property type="entry name" value="vWA-like"/>
    <property type="match status" value="1"/>
</dbReference>
<protein>
    <submittedName>
        <fullName evidence="5">Ca-activated chloride channel family protein</fullName>
    </submittedName>
</protein>
<dbReference type="InterPro" id="IPR050768">
    <property type="entry name" value="UPF0353/GerABKA_families"/>
</dbReference>
<evidence type="ECO:0000256" key="3">
    <source>
        <dbReference type="SAM" id="Phobius"/>
    </source>
</evidence>
<evidence type="ECO:0000256" key="2">
    <source>
        <dbReference type="SAM" id="MobiDB-lite"/>
    </source>
</evidence>
<keyword evidence="6" id="KW-1185">Reference proteome</keyword>
<dbReference type="Gene3D" id="1.25.40.10">
    <property type="entry name" value="Tetratricopeptide repeat domain"/>
    <property type="match status" value="1"/>
</dbReference>
<keyword evidence="3" id="KW-0812">Transmembrane</keyword>
<gene>
    <name evidence="5" type="ORF">SAMN06265373_106115</name>
</gene>
<dbReference type="InterPro" id="IPR011990">
    <property type="entry name" value="TPR-like_helical_dom_sf"/>
</dbReference>
<dbReference type="SUPFAM" id="SSF48452">
    <property type="entry name" value="TPR-like"/>
    <property type="match status" value="1"/>
</dbReference>
<dbReference type="EMBL" id="FXTY01000006">
    <property type="protein sequence ID" value="SMP28932.1"/>
    <property type="molecule type" value="Genomic_DNA"/>
</dbReference>
<feature type="repeat" description="TPR" evidence="1">
    <location>
        <begin position="397"/>
        <end position="430"/>
    </location>
</feature>
<dbReference type="Proteomes" id="UP001157961">
    <property type="component" value="Unassembled WGS sequence"/>
</dbReference>
<accession>A0ABY1PAT6</accession>
<evidence type="ECO:0000313" key="6">
    <source>
        <dbReference type="Proteomes" id="UP001157961"/>
    </source>
</evidence>
<name>A0ABY1PAT6_9RHOB</name>
<dbReference type="PANTHER" id="PTHR22550">
    <property type="entry name" value="SPORE GERMINATION PROTEIN"/>
    <property type="match status" value="1"/>
</dbReference>
<feature type="domain" description="VWFA" evidence="4">
    <location>
        <begin position="101"/>
        <end position="206"/>
    </location>
</feature>
<evidence type="ECO:0000259" key="4">
    <source>
        <dbReference type="Pfam" id="PF13519"/>
    </source>
</evidence>
<dbReference type="Gene3D" id="3.40.50.410">
    <property type="entry name" value="von Willebrand factor, type A domain"/>
    <property type="match status" value="1"/>
</dbReference>
<dbReference type="InterPro" id="IPR019734">
    <property type="entry name" value="TPR_rpt"/>
</dbReference>
<dbReference type="PROSITE" id="PS50005">
    <property type="entry name" value="TPR"/>
    <property type="match status" value="1"/>
</dbReference>
<feature type="transmembrane region" description="Helical" evidence="3">
    <location>
        <begin position="70"/>
        <end position="88"/>
    </location>
</feature>
<dbReference type="RefSeq" id="WP_283426965.1">
    <property type="nucleotide sequence ID" value="NZ_FXTY01000006.1"/>
</dbReference>
<feature type="region of interest" description="Disordered" evidence="2">
    <location>
        <begin position="451"/>
        <end position="488"/>
    </location>
</feature>
<sequence length="523" mass="57671">MTADISLFFEAFHFLRPWLLVCAAPVLWTWWRLRKRRGATGGNNGWLAPHLAAALTVPGNSVKRMQPIDVISLVLLLLVAAVAGPSWTRVPTPFAAQTAPLVVVMQVTQSMQNTDVAPERLARARQKTMDLLALRSGARTALVAFAGTAHVVVPMSEDPGVMQPYLEGLTTAVMPIEGQNIQAGFATAQALLAREGASGGVVFMVDELSASAAAELAEVWGQDDSAEDGAVVSEAVASMSFLFMLPEGTALPQVPDGMSATRVTPDNRDVTEVERSLASAFRRAQLEDEAQPWEDRGVWLAWPALALLLLWFRRGMAVRWAGQAAMVLWLLQPGQVQAEGWRDWFLTPDQQGWRAFERKDYADAAEAFEDPYMRGVALYRGGQYETAAQEMARLETADAAFLQGMAHLKSRGYRDGVRAFERALEMEPEHKGAQQNLPISKAIVEYVETTREQSDTGEDSGIGADDVVFDNESGRGEDTQIEVPQDEVPAHLSTEQWMRTVDTRTEDFLKQRFRLEAAREEQP</sequence>
<dbReference type="Pfam" id="PF13519">
    <property type="entry name" value="VWA_2"/>
    <property type="match status" value="1"/>
</dbReference>